<proteinExistence type="predicted"/>
<keyword evidence="3" id="KW-1185">Reference proteome</keyword>
<evidence type="ECO:0000313" key="2">
    <source>
        <dbReference type="EMBL" id="SHK45937.1"/>
    </source>
</evidence>
<evidence type="ECO:0000313" key="3">
    <source>
        <dbReference type="Proteomes" id="UP000324252"/>
    </source>
</evidence>
<protein>
    <submittedName>
        <fullName evidence="2">Uncharacterized protein</fullName>
    </submittedName>
</protein>
<gene>
    <name evidence="2" type="ORF">SAMN05444142_105219</name>
</gene>
<dbReference type="AlphaFoldDB" id="A0A1H0F7Q2"/>
<dbReference type="RefSeq" id="WP_149787593.1">
    <property type="nucleotide sequence ID" value="NZ_FNIO01000002.1"/>
</dbReference>
<dbReference type="Proteomes" id="UP000324252">
    <property type="component" value="Unassembled WGS sequence"/>
</dbReference>
<sequence>MNKPTAIPKNIDGKPKQPRVPQPDQEAAGLDAEGNQTYRRKASAIPGPRAGKSSEDIVNGQRRGRT</sequence>
<evidence type="ECO:0000256" key="1">
    <source>
        <dbReference type="SAM" id="MobiDB-lite"/>
    </source>
</evidence>
<organism evidence="2 3">
    <name type="scientific">Lutimaribacter pacificus</name>
    <dbReference type="NCBI Taxonomy" id="391948"/>
    <lineage>
        <taxon>Bacteria</taxon>
        <taxon>Pseudomonadati</taxon>
        <taxon>Pseudomonadota</taxon>
        <taxon>Alphaproteobacteria</taxon>
        <taxon>Rhodobacterales</taxon>
        <taxon>Roseobacteraceae</taxon>
        <taxon>Lutimaribacter</taxon>
    </lineage>
</organism>
<dbReference type="EMBL" id="FQZZ01000005">
    <property type="protein sequence ID" value="SHK45937.1"/>
    <property type="molecule type" value="Genomic_DNA"/>
</dbReference>
<feature type="region of interest" description="Disordered" evidence="1">
    <location>
        <begin position="1"/>
        <end position="66"/>
    </location>
</feature>
<name>A0A1H0F7Q2_9RHOB</name>
<reference evidence="2 3" key="1">
    <citation type="submission" date="2016-11" db="EMBL/GenBank/DDBJ databases">
        <authorList>
            <person name="Varghese N."/>
            <person name="Submissions S."/>
        </authorList>
    </citation>
    <scope>NUCLEOTIDE SEQUENCE [LARGE SCALE GENOMIC DNA]</scope>
    <source>
        <strain evidence="2 3">DSM 29620</strain>
    </source>
</reference>
<accession>A0A1H0F7Q2</accession>